<proteinExistence type="predicted"/>
<reference evidence="1" key="1">
    <citation type="journal article" date="2020" name="Science">
        <title>Unexpected conservation and global transmission of agrobacterial virulence plasmids.</title>
        <authorList>
            <person name="Weisberg A.J."/>
            <person name="Davis E.W. 2nd"/>
            <person name="Tabima J."/>
            <person name="Belcher M.S."/>
            <person name="Miller M."/>
            <person name="Kuo C.H."/>
            <person name="Loper J.E."/>
            <person name="Grunwald N.J."/>
            <person name="Putnam M.L."/>
            <person name="Chang J.H."/>
        </authorList>
    </citation>
    <scope>NUCLEOTIDE SEQUENCE</scope>
    <source>
        <strain evidence="1">17-1853-1a</strain>
    </source>
</reference>
<evidence type="ECO:0000313" key="2">
    <source>
        <dbReference type="EMBL" id="QTG14395.1"/>
    </source>
</evidence>
<dbReference type="Proteomes" id="UP000702952">
    <property type="component" value="Unassembled WGS sequence"/>
</dbReference>
<accession>A0A1B9UUK2</accession>
<dbReference type="EMBL" id="JAAMAY010000030">
    <property type="protein sequence ID" value="NTC29959.1"/>
    <property type="molecule type" value="Genomic_DNA"/>
</dbReference>
<reference evidence="2" key="2">
    <citation type="submission" date="2020-02" db="EMBL/GenBank/DDBJ databases">
        <title>Unexpected conservation and global transmission of agrobacterial virulence plasmids.</title>
        <authorList>
            <person name="Weisberg A.J."/>
            <person name="Davis E.W. II"/>
            <person name="Tabima J.R."/>
            <person name="Belcher M.S."/>
            <person name="Miller M."/>
            <person name="Kuo C.-H."/>
            <person name="Loper J.E."/>
            <person name="Grunwald N.J."/>
            <person name="Putnam M.L."/>
            <person name="Chang J.H."/>
        </authorList>
    </citation>
    <scope>NUCLEOTIDE SEQUENCE</scope>
    <source>
        <strain evidence="2">Q15/94</strain>
    </source>
</reference>
<dbReference type="AlphaFoldDB" id="A0A1B9UUK2"/>
<organism evidence="1 3">
    <name type="scientific">Agrobacterium tumefaciens</name>
    <dbReference type="NCBI Taxonomy" id="358"/>
    <lineage>
        <taxon>Bacteria</taxon>
        <taxon>Pseudomonadati</taxon>
        <taxon>Pseudomonadota</taxon>
        <taxon>Alphaproteobacteria</taxon>
        <taxon>Hyphomicrobiales</taxon>
        <taxon>Rhizobiaceae</taxon>
        <taxon>Rhizobium/Agrobacterium group</taxon>
        <taxon>Agrobacterium</taxon>
        <taxon>Agrobacterium tumefaciens complex</taxon>
    </lineage>
</organism>
<dbReference type="EMBL" id="CP049216">
    <property type="protein sequence ID" value="QTG14395.1"/>
    <property type="molecule type" value="Genomic_DNA"/>
</dbReference>
<name>A0A1B9UUK2_AGRTU</name>
<evidence type="ECO:0000313" key="1">
    <source>
        <dbReference type="EMBL" id="NTC29959.1"/>
    </source>
</evidence>
<dbReference type="Proteomes" id="UP000663946">
    <property type="component" value="Chromosome 1"/>
</dbReference>
<sequence>MRSEFRRSGPIVLVENDFQGAGKQRLFLFRGLIELARSGDDGNYSQHFTSNLEAFWPLKVGARRTFEFLPLETTKIEDKWSLTLAVTKRRAFPIKFCNYEVFYVTYDIRKNGKEEERWTAVYSPDLRATVAKIYDEGTEDEEIVAYNLIAPLKR</sequence>
<gene>
    <name evidence="1" type="ORF">G6M46_17650</name>
    <name evidence="2" type="ORF">G6M86_02630</name>
</gene>
<protein>
    <submittedName>
        <fullName evidence="1">Uncharacterized protein</fullName>
    </submittedName>
</protein>
<evidence type="ECO:0000313" key="3">
    <source>
        <dbReference type="Proteomes" id="UP000702952"/>
    </source>
</evidence>